<proteinExistence type="predicted"/>
<evidence type="ECO:0008006" key="3">
    <source>
        <dbReference type="Google" id="ProtNLM"/>
    </source>
</evidence>
<organism evidence="1">
    <name type="scientific">Candidatus Kentrum sp. MB</name>
    <dbReference type="NCBI Taxonomy" id="2138164"/>
    <lineage>
        <taxon>Bacteria</taxon>
        <taxon>Pseudomonadati</taxon>
        <taxon>Pseudomonadota</taxon>
        <taxon>Gammaproteobacteria</taxon>
        <taxon>Candidatus Kentrum</taxon>
    </lineage>
</organism>
<reference evidence="1" key="1">
    <citation type="submission" date="2019-02" db="EMBL/GenBank/DDBJ databases">
        <authorList>
            <person name="Gruber-Vodicka R. H."/>
            <person name="Seah K. B. B."/>
        </authorList>
    </citation>
    <scope>NUCLEOTIDE SEQUENCE</scope>
    <source>
        <strain evidence="2">BECK_BZ198</strain>
        <strain evidence="1">BECK_BZ199</strain>
    </source>
</reference>
<evidence type="ECO:0000313" key="1">
    <source>
        <dbReference type="EMBL" id="VFK31902.1"/>
    </source>
</evidence>
<dbReference type="EMBL" id="CAADFQ010000028">
    <property type="protein sequence ID" value="VFK31902.1"/>
    <property type="molecule type" value="Genomic_DNA"/>
</dbReference>
<dbReference type="InterPro" id="IPR007495">
    <property type="entry name" value="NqrM"/>
</dbReference>
<dbReference type="AlphaFoldDB" id="A0A450XRJ1"/>
<dbReference type="PANTHER" id="PTHR40691:SF3">
    <property type="entry name" value="(NA+)-NQR MATURATION NQRM"/>
    <property type="match status" value="1"/>
</dbReference>
<name>A0A450XRJ1_9GAMM</name>
<dbReference type="PANTHER" id="PTHR40691">
    <property type="entry name" value="(NA+)-NQR MATURATION NQRM"/>
    <property type="match status" value="1"/>
</dbReference>
<gene>
    <name evidence="2" type="ORF">BECKMB1821H_GA0114242_11237</name>
    <name evidence="1" type="ORF">BECKMB1821I_GA0114274_10287</name>
</gene>
<evidence type="ECO:0000313" key="2">
    <source>
        <dbReference type="EMBL" id="VFK77325.1"/>
    </source>
</evidence>
<accession>A0A450XRJ1</accession>
<dbReference type="EMBL" id="CAADGH010000123">
    <property type="protein sequence ID" value="VFK77325.1"/>
    <property type="molecule type" value="Genomic_DNA"/>
</dbReference>
<protein>
    <recommendedName>
        <fullName evidence="3">(Na+)-NQR maturation NqrM</fullName>
    </recommendedName>
</protein>
<sequence length="66" mass="6895">MMEVFIFSFLVILLAVAGMAVGFLFGGQERCIRGSCGGIARIPGMEGECCGGCDKEAEDGGDSKRT</sequence>